<keyword evidence="3" id="KW-1185">Reference proteome</keyword>
<evidence type="ECO:0000313" key="3">
    <source>
        <dbReference type="Proteomes" id="UP000289340"/>
    </source>
</evidence>
<gene>
    <name evidence="2" type="ORF">D0Y65_021873</name>
</gene>
<proteinExistence type="predicted"/>
<feature type="region of interest" description="Disordered" evidence="1">
    <location>
        <begin position="126"/>
        <end position="150"/>
    </location>
</feature>
<feature type="compositionally biased region" description="Polar residues" evidence="1">
    <location>
        <begin position="126"/>
        <end position="137"/>
    </location>
</feature>
<name>A0A445JL86_GLYSO</name>
<protein>
    <submittedName>
        <fullName evidence="2">Uncharacterized protein</fullName>
    </submittedName>
</protein>
<dbReference type="EMBL" id="QZWG01000008">
    <property type="protein sequence ID" value="RZB99167.1"/>
    <property type="molecule type" value="Genomic_DNA"/>
</dbReference>
<accession>A0A445JL86</accession>
<sequence length="170" mass="19137">MSLASSRLGIKCPKASHGNITSGPCVHGPIGIIYFFLSHPKPKVFGKGVLSPRVIIRSVVEFVRANQRSTTSKLLQFHHSRKNCKEILIRMSQSRPNEDEPIDATPISFCVSYDYDVNCGDVVGNPTNLNETPSLTQSSRPKRGRRSKPLPDEWLKNWEVERFDKVHNPI</sequence>
<reference evidence="2 3" key="1">
    <citation type="submission" date="2018-09" db="EMBL/GenBank/DDBJ databases">
        <title>A high-quality reference genome of wild soybean provides a powerful tool to mine soybean genomes.</title>
        <authorList>
            <person name="Xie M."/>
            <person name="Chung C.Y.L."/>
            <person name="Li M.-W."/>
            <person name="Wong F.-L."/>
            <person name="Chan T.-F."/>
            <person name="Lam H.-M."/>
        </authorList>
    </citation>
    <scope>NUCLEOTIDE SEQUENCE [LARGE SCALE GENOMIC DNA]</scope>
    <source>
        <strain evidence="3">cv. W05</strain>
        <tissue evidence="2">Hypocotyl of etiolated seedlings</tissue>
    </source>
</reference>
<dbReference type="AlphaFoldDB" id="A0A445JL86"/>
<evidence type="ECO:0000256" key="1">
    <source>
        <dbReference type="SAM" id="MobiDB-lite"/>
    </source>
</evidence>
<dbReference type="Proteomes" id="UP000289340">
    <property type="component" value="Chromosome 8"/>
</dbReference>
<organism evidence="2 3">
    <name type="scientific">Glycine soja</name>
    <name type="common">Wild soybean</name>
    <dbReference type="NCBI Taxonomy" id="3848"/>
    <lineage>
        <taxon>Eukaryota</taxon>
        <taxon>Viridiplantae</taxon>
        <taxon>Streptophyta</taxon>
        <taxon>Embryophyta</taxon>
        <taxon>Tracheophyta</taxon>
        <taxon>Spermatophyta</taxon>
        <taxon>Magnoliopsida</taxon>
        <taxon>eudicotyledons</taxon>
        <taxon>Gunneridae</taxon>
        <taxon>Pentapetalae</taxon>
        <taxon>rosids</taxon>
        <taxon>fabids</taxon>
        <taxon>Fabales</taxon>
        <taxon>Fabaceae</taxon>
        <taxon>Papilionoideae</taxon>
        <taxon>50 kb inversion clade</taxon>
        <taxon>NPAAA clade</taxon>
        <taxon>indigoferoid/millettioid clade</taxon>
        <taxon>Phaseoleae</taxon>
        <taxon>Glycine</taxon>
        <taxon>Glycine subgen. Soja</taxon>
    </lineage>
</organism>
<evidence type="ECO:0000313" key="2">
    <source>
        <dbReference type="EMBL" id="RZB99167.1"/>
    </source>
</evidence>
<comment type="caution">
    <text evidence="2">The sequence shown here is derived from an EMBL/GenBank/DDBJ whole genome shotgun (WGS) entry which is preliminary data.</text>
</comment>